<dbReference type="AlphaFoldDB" id="A0A9D1VBG0"/>
<dbReference type="Gene3D" id="3.40.50.620">
    <property type="entry name" value="HUPs"/>
    <property type="match status" value="2"/>
</dbReference>
<evidence type="ECO:0000256" key="2">
    <source>
        <dbReference type="ARBA" id="ARBA00011245"/>
    </source>
</evidence>
<dbReference type="InterPro" id="IPR002303">
    <property type="entry name" value="Valyl-tRNA_ligase"/>
</dbReference>
<dbReference type="HAMAP" id="MF_02004">
    <property type="entry name" value="Val_tRNA_synth_type1"/>
    <property type="match status" value="1"/>
</dbReference>
<organism evidence="16 17">
    <name type="scientific">Candidatus Akkermansia intestinigallinarum</name>
    <dbReference type="NCBI Taxonomy" id="2838431"/>
    <lineage>
        <taxon>Bacteria</taxon>
        <taxon>Pseudomonadati</taxon>
        <taxon>Verrucomicrobiota</taxon>
        <taxon>Verrucomicrobiia</taxon>
        <taxon>Verrucomicrobiales</taxon>
        <taxon>Akkermansiaceae</taxon>
        <taxon>Akkermansia</taxon>
    </lineage>
</organism>
<reference evidence="16" key="1">
    <citation type="journal article" date="2021" name="PeerJ">
        <title>Extensive microbial diversity within the chicken gut microbiome revealed by metagenomics and culture.</title>
        <authorList>
            <person name="Gilroy R."/>
            <person name="Ravi A."/>
            <person name="Getino M."/>
            <person name="Pursley I."/>
            <person name="Horton D.L."/>
            <person name="Alikhan N.F."/>
            <person name="Baker D."/>
            <person name="Gharbi K."/>
            <person name="Hall N."/>
            <person name="Watson M."/>
            <person name="Adriaenssens E.M."/>
            <person name="Foster-Nyarko E."/>
            <person name="Jarju S."/>
            <person name="Secka A."/>
            <person name="Antonio M."/>
            <person name="Oren A."/>
            <person name="Chaudhuri R.R."/>
            <person name="La Ragione R."/>
            <person name="Hildebrand F."/>
            <person name="Pallen M.J."/>
        </authorList>
    </citation>
    <scope>NUCLEOTIDE SEQUENCE</scope>
    <source>
        <strain evidence="16">14975</strain>
    </source>
</reference>
<dbReference type="FunFam" id="3.40.50.620:FF:000032">
    <property type="entry name" value="Valine--tRNA ligase"/>
    <property type="match status" value="1"/>
</dbReference>
<evidence type="ECO:0000256" key="3">
    <source>
        <dbReference type="ARBA" id="ARBA00022490"/>
    </source>
</evidence>
<sequence length="891" mass="99939">MTELPKAYEPTIVEEKWQAEWLNRQSFHADPHSDKPAYSIVIPPPNVTGMLHMGHVLNNTIQDILARRARQEGKEVLWLPGTDHAGIATQARVEKELAKENPPRTRYDVGREAFVDMVWKWKEKHGGIIIKQLKKLGCSCDWERERFTMDEVFAPEVARAFTELFKEGLIYRGRRMVNWDPVLRTALSDEEVIMTPTKSKLYTIRYKLADGSGQLLVATTRPETIMADVAVAVNPKDPRFASLIGKTVIRPLCETEIPIIADEHVEIDFGTGALKITPAHDRTDFEVGMKNKLDIIDVLTADGHINCPGCPELHGLDRFEARDKSIGLIEAKGLLEKVEDYENNVGISQRSDVPIEPRLSMQWFLKYPCVKEAAEAVEKGDITFRPAHWAKTYAHWLEGIQDWCISRQLWWGHRIPVWYRKDKAAALQEAAKLDERDAEAGDIYVGVEPPADPENWVQDEDALDTWFSSWLWPFATMDAECRAKFYPTSDLVTGPDIIFFWVARMIMAGYRFAGGKPFSNVFFTSIVRDLQGRKMSKSLGNSPDPLDLIAKYGADGLRFGLMRIAPTGTDVKFDEKQIEEGKNFANKLYNAARFRMMQGAADTNPAPKFAAVHIDILAKLKELHATVAEALGKYEFNTYTQALYSFFWNEYCSLFLEAVKNDLRDGADAAVRNATLFTMDTVLRHYLALLSPIMPHITEELWQSLGFAARNDNQPLMSTPLPCPDALLAGLDETAVSKACATASALYDAANRARNLKAEYNLATNRKVKFYLKPTLAVDADLAARLALLAGAQSVTCDAAYAAAKGTPTALTPLGELFLPLEGLVDVEAERSRISKELEKIAKEISKSEAKLGNPGFVDRAPAAVVDQERERLNEWISRRERLTNMLGALG</sequence>
<evidence type="ECO:0000313" key="16">
    <source>
        <dbReference type="EMBL" id="HIX19899.1"/>
    </source>
</evidence>
<comment type="subunit">
    <text evidence="2 12">Monomer.</text>
</comment>
<comment type="function">
    <text evidence="12">Catalyzes the attachment of valine to tRNA(Val). As ValRS can inadvertently accommodate and process structurally similar amino acids such as threonine, to avoid such errors, it has a 'posttransfer' editing activity that hydrolyzes mischarged Thr-tRNA(Val) in a tRNA-dependent manner.</text>
</comment>
<keyword evidence="9 12" id="KW-0030">Aminoacyl-tRNA synthetase</keyword>
<dbReference type="SUPFAM" id="SSF46589">
    <property type="entry name" value="tRNA-binding arm"/>
    <property type="match status" value="1"/>
</dbReference>
<comment type="similarity">
    <text evidence="11 12">Belongs to the class-I aminoacyl-tRNA synthetase family. ValS type 1 subfamily.</text>
</comment>
<dbReference type="InterPro" id="IPR033705">
    <property type="entry name" value="Anticodon_Ia_Val"/>
</dbReference>
<keyword evidence="4 12" id="KW-0436">Ligase</keyword>
<dbReference type="Pfam" id="PF10458">
    <property type="entry name" value="Val_tRNA-synt_C"/>
    <property type="match status" value="1"/>
</dbReference>
<dbReference type="InterPro" id="IPR001412">
    <property type="entry name" value="aa-tRNA-synth_I_CS"/>
</dbReference>
<evidence type="ECO:0000256" key="10">
    <source>
        <dbReference type="ARBA" id="ARBA00047552"/>
    </source>
</evidence>
<feature type="domain" description="Methionyl/Valyl/Leucyl/Isoleucyl-tRNA synthetase anticodon-binding" evidence="14">
    <location>
        <begin position="616"/>
        <end position="769"/>
    </location>
</feature>
<gene>
    <name evidence="12" type="primary">valS</name>
    <name evidence="16" type="ORF">H9862_04755</name>
</gene>
<dbReference type="InterPro" id="IPR002300">
    <property type="entry name" value="aa-tRNA-synth_Ia"/>
</dbReference>
<evidence type="ECO:0000256" key="11">
    <source>
        <dbReference type="ARBA" id="ARBA00060830"/>
    </source>
</evidence>
<feature type="binding site" evidence="12">
    <location>
        <position position="537"/>
    </location>
    <ligand>
        <name>ATP</name>
        <dbReference type="ChEBI" id="CHEBI:30616"/>
    </ligand>
</feature>
<keyword evidence="7 12" id="KW-0648">Protein biosynthesis</keyword>
<dbReference type="PROSITE" id="PS00178">
    <property type="entry name" value="AA_TRNA_LIGASE_I"/>
    <property type="match status" value="1"/>
</dbReference>
<dbReference type="Gene3D" id="1.10.730.10">
    <property type="entry name" value="Isoleucyl-tRNA Synthetase, Domain 1"/>
    <property type="match status" value="1"/>
</dbReference>
<dbReference type="InterPro" id="IPR019499">
    <property type="entry name" value="Val-tRNA_synth_tRNA-bd"/>
</dbReference>
<dbReference type="NCBIfam" id="TIGR00422">
    <property type="entry name" value="valS"/>
    <property type="match status" value="1"/>
</dbReference>
<dbReference type="InterPro" id="IPR013155">
    <property type="entry name" value="M/V/L/I-tRNA-synth_anticd-bd"/>
</dbReference>
<evidence type="ECO:0000256" key="8">
    <source>
        <dbReference type="ARBA" id="ARBA00023054"/>
    </source>
</evidence>
<keyword evidence="5 12" id="KW-0547">Nucleotide-binding</keyword>
<dbReference type="SUPFAM" id="SSF50677">
    <property type="entry name" value="ValRS/IleRS/LeuRS editing domain"/>
    <property type="match status" value="1"/>
</dbReference>
<dbReference type="GO" id="GO:0002161">
    <property type="term" value="F:aminoacyl-tRNA deacylase activity"/>
    <property type="evidence" value="ECO:0007669"/>
    <property type="project" value="InterPro"/>
</dbReference>
<dbReference type="GO" id="GO:0006438">
    <property type="term" value="P:valyl-tRNA aminoacylation"/>
    <property type="evidence" value="ECO:0007669"/>
    <property type="project" value="UniProtKB-UniRule"/>
</dbReference>
<comment type="subcellular location">
    <subcellularLocation>
        <location evidence="1 12">Cytoplasm</location>
    </subcellularLocation>
</comment>
<dbReference type="GO" id="GO:0005524">
    <property type="term" value="F:ATP binding"/>
    <property type="evidence" value="ECO:0007669"/>
    <property type="project" value="UniProtKB-UniRule"/>
</dbReference>
<proteinExistence type="inferred from homology"/>
<dbReference type="PANTHER" id="PTHR11946">
    <property type="entry name" value="VALYL-TRNA SYNTHETASES"/>
    <property type="match status" value="1"/>
</dbReference>
<evidence type="ECO:0000256" key="4">
    <source>
        <dbReference type="ARBA" id="ARBA00022598"/>
    </source>
</evidence>
<evidence type="ECO:0000259" key="14">
    <source>
        <dbReference type="Pfam" id="PF08264"/>
    </source>
</evidence>
<comment type="caution">
    <text evidence="16">The sequence shown here is derived from an EMBL/GenBank/DDBJ whole genome shotgun (WGS) entry which is preliminary data.</text>
</comment>
<protein>
    <recommendedName>
        <fullName evidence="12">Valine--tRNA ligase</fullName>
        <ecNumber evidence="12">6.1.1.9</ecNumber>
    </recommendedName>
    <alternativeName>
        <fullName evidence="12">Valyl-tRNA synthetase</fullName>
        <shortName evidence="12">ValRS</shortName>
    </alternativeName>
</protein>
<name>A0A9D1VBG0_9BACT</name>
<dbReference type="GO" id="GO:0005829">
    <property type="term" value="C:cytosol"/>
    <property type="evidence" value="ECO:0007669"/>
    <property type="project" value="TreeGrafter"/>
</dbReference>
<keyword evidence="8 12" id="KW-0175">Coiled coil</keyword>
<evidence type="ECO:0000256" key="9">
    <source>
        <dbReference type="ARBA" id="ARBA00023146"/>
    </source>
</evidence>
<dbReference type="InterPro" id="IPR010978">
    <property type="entry name" value="tRNA-bd_arm"/>
</dbReference>
<feature type="domain" description="Valyl-tRNA synthetase tRNA-binding arm" evidence="15">
    <location>
        <begin position="826"/>
        <end position="890"/>
    </location>
</feature>
<dbReference type="SUPFAM" id="SSF47323">
    <property type="entry name" value="Anticodon-binding domain of a subclass of class I aminoacyl-tRNA synthetases"/>
    <property type="match status" value="1"/>
</dbReference>
<keyword evidence="3 12" id="KW-0963">Cytoplasm</keyword>
<dbReference type="InterPro" id="IPR037118">
    <property type="entry name" value="Val-tRNA_synth_C_sf"/>
</dbReference>
<accession>A0A9D1VBG0</accession>
<evidence type="ECO:0000256" key="12">
    <source>
        <dbReference type="HAMAP-Rule" id="MF_02004"/>
    </source>
</evidence>
<reference evidence="16" key="2">
    <citation type="submission" date="2021-04" db="EMBL/GenBank/DDBJ databases">
        <authorList>
            <person name="Gilroy R."/>
        </authorList>
    </citation>
    <scope>NUCLEOTIDE SEQUENCE</scope>
    <source>
        <strain evidence="16">14975</strain>
    </source>
</reference>
<evidence type="ECO:0000256" key="1">
    <source>
        <dbReference type="ARBA" id="ARBA00004496"/>
    </source>
</evidence>
<dbReference type="Proteomes" id="UP000823964">
    <property type="component" value="Unassembled WGS sequence"/>
</dbReference>
<dbReference type="EC" id="6.1.1.9" evidence="12"/>
<comment type="catalytic activity">
    <reaction evidence="10 12">
        <text>tRNA(Val) + L-valine + ATP = L-valyl-tRNA(Val) + AMP + diphosphate</text>
        <dbReference type="Rhea" id="RHEA:10704"/>
        <dbReference type="Rhea" id="RHEA-COMP:9672"/>
        <dbReference type="Rhea" id="RHEA-COMP:9708"/>
        <dbReference type="ChEBI" id="CHEBI:30616"/>
        <dbReference type="ChEBI" id="CHEBI:33019"/>
        <dbReference type="ChEBI" id="CHEBI:57762"/>
        <dbReference type="ChEBI" id="CHEBI:78442"/>
        <dbReference type="ChEBI" id="CHEBI:78537"/>
        <dbReference type="ChEBI" id="CHEBI:456215"/>
        <dbReference type="EC" id="6.1.1.9"/>
    </reaction>
</comment>
<dbReference type="SUPFAM" id="SSF52374">
    <property type="entry name" value="Nucleotidylyl transferase"/>
    <property type="match status" value="1"/>
</dbReference>
<dbReference type="FunFam" id="1.10.287.380:FF:000001">
    <property type="entry name" value="Valine--tRNA ligase"/>
    <property type="match status" value="1"/>
</dbReference>
<evidence type="ECO:0000256" key="5">
    <source>
        <dbReference type="ARBA" id="ARBA00022741"/>
    </source>
</evidence>
<dbReference type="InterPro" id="IPR014729">
    <property type="entry name" value="Rossmann-like_a/b/a_fold"/>
</dbReference>
<feature type="short sequence motif" description="'HIGH' region" evidence="12">
    <location>
        <begin position="45"/>
        <end position="55"/>
    </location>
</feature>
<keyword evidence="6 12" id="KW-0067">ATP-binding</keyword>
<dbReference type="InterPro" id="IPR009008">
    <property type="entry name" value="Val/Leu/Ile-tRNA-synth_edit"/>
</dbReference>
<evidence type="ECO:0000259" key="13">
    <source>
        <dbReference type="Pfam" id="PF00133"/>
    </source>
</evidence>
<evidence type="ECO:0000256" key="6">
    <source>
        <dbReference type="ARBA" id="ARBA00022840"/>
    </source>
</evidence>
<feature type="coiled-coil region" evidence="12">
    <location>
        <begin position="824"/>
        <end position="886"/>
    </location>
</feature>
<dbReference type="Gene3D" id="1.10.287.380">
    <property type="entry name" value="Valyl-tRNA synthetase, C-terminal domain"/>
    <property type="match status" value="1"/>
</dbReference>
<dbReference type="NCBIfam" id="NF004349">
    <property type="entry name" value="PRK05729.1"/>
    <property type="match status" value="1"/>
</dbReference>
<dbReference type="Pfam" id="PF08264">
    <property type="entry name" value="Anticodon_1"/>
    <property type="match status" value="1"/>
</dbReference>
<evidence type="ECO:0000256" key="7">
    <source>
        <dbReference type="ARBA" id="ARBA00022917"/>
    </source>
</evidence>
<comment type="domain">
    <text evidence="12">The C-terminal coiled-coil domain is crucial for aminoacylation activity.</text>
</comment>
<dbReference type="Gene3D" id="3.90.740.10">
    <property type="entry name" value="Valyl/Leucyl/Isoleucyl-tRNA synthetase, editing domain"/>
    <property type="match status" value="2"/>
</dbReference>
<dbReference type="InterPro" id="IPR009080">
    <property type="entry name" value="tRNAsynth_Ia_anticodon-bd"/>
</dbReference>
<evidence type="ECO:0000313" key="17">
    <source>
        <dbReference type="Proteomes" id="UP000823964"/>
    </source>
</evidence>
<dbReference type="CDD" id="cd07962">
    <property type="entry name" value="Anticodon_Ia_Val"/>
    <property type="match status" value="1"/>
</dbReference>
<dbReference type="PANTHER" id="PTHR11946:SF93">
    <property type="entry name" value="VALINE--TRNA LIGASE, CHLOROPLASTIC_MITOCHONDRIAL 2"/>
    <property type="match status" value="1"/>
</dbReference>
<dbReference type="EMBL" id="DXFQ01000082">
    <property type="protein sequence ID" value="HIX19899.1"/>
    <property type="molecule type" value="Genomic_DNA"/>
</dbReference>
<dbReference type="CDD" id="cd00817">
    <property type="entry name" value="ValRS_core"/>
    <property type="match status" value="1"/>
</dbReference>
<dbReference type="Pfam" id="PF00133">
    <property type="entry name" value="tRNA-synt_1"/>
    <property type="match status" value="1"/>
</dbReference>
<comment type="domain">
    <text evidence="12">ValRS has two distinct active sites: one for aminoacylation and one for editing. The misactivated threonine is translocated from the active site to the editing site.</text>
</comment>
<feature type="short sequence motif" description="'KMSKS' region" evidence="12">
    <location>
        <begin position="534"/>
        <end position="538"/>
    </location>
</feature>
<dbReference type="PRINTS" id="PR00986">
    <property type="entry name" value="TRNASYNTHVAL"/>
</dbReference>
<evidence type="ECO:0000259" key="15">
    <source>
        <dbReference type="Pfam" id="PF10458"/>
    </source>
</evidence>
<feature type="domain" description="Aminoacyl-tRNA synthetase class Ia" evidence="13">
    <location>
        <begin position="17"/>
        <end position="574"/>
    </location>
</feature>
<dbReference type="GO" id="GO:0004832">
    <property type="term" value="F:valine-tRNA ligase activity"/>
    <property type="evidence" value="ECO:0007669"/>
    <property type="project" value="UniProtKB-UniRule"/>
</dbReference>